<comment type="caution">
    <text evidence="1">The sequence shown here is derived from an EMBL/GenBank/DDBJ whole genome shotgun (WGS) entry which is preliminary data.</text>
</comment>
<protein>
    <submittedName>
        <fullName evidence="1">Uncharacterized protein</fullName>
    </submittedName>
</protein>
<evidence type="ECO:0000313" key="2">
    <source>
        <dbReference type="Proteomes" id="UP001469553"/>
    </source>
</evidence>
<keyword evidence="2" id="KW-1185">Reference proteome</keyword>
<name>A0ABV0ZXD5_9TELE</name>
<dbReference type="Proteomes" id="UP001469553">
    <property type="component" value="Unassembled WGS sequence"/>
</dbReference>
<proteinExistence type="predicted"/>
<reference evidence="1 2" key="1">
    <citation type="submission" date="2021-06" db="EMBL/GenBank/DDBJ databases">
        <authorList>
            <person name="Palmer J.M."/>
        </authorList>
    </citation>
    <scope>NUCLEOTIDE SEQUENCE [LARGE SCALE GENOMIC DNA]</scope>
    <source>
        <strain evidence="1 2">AS_MEX2019</strain>
        <tissue evidence="1">Muscle</tissue>
    </source>
</reference>
<gene>
    <name evidence="1" type="ORF">AMECASPLE_014386</name>
</gene>
<dbReference type="EMBL" id="JAHRIP010076210">
    <property type="protein sequence ID" value="MEQ2310932.1"/>
    <property type="molecule type" value="Genomic_DNA"/>
</dbReference>
<feature type="non-terminal residue" evidence="1">
    <location>
        <position position="1"/>
    </location>
</feature>
<organism evidence="1 2">
    <name type="scientific">Ameca splendens</name>
    <dbReference type="NCBI Taxonomy" id="208324"/>
    <lineage>
        <taxon>Eukaryota</taxon>
        <taxon>Metazoa</taxon>
        <taxon>Chordata</taxon>
        <taxon>Craniata</taxon>
        <taxon>Vertebrata</taxon>
        <taxon>Euteleostomi</taxon>
        <taxon>Actinopterygii</taxon>
        <taxon>Neopterygii</taxon>
        <taxon>Teleostei</taxon>
        <taxon>Neoteleostei</taxon>
        <taxon>Acanthomorphata</taxon>
        <taxon>Ovalentaria</taxon>
        <taxon>Atherinomorphae</taxon>
        <taxon>Cyprinodontiformes</taxon>
        <taxon>Goodeidae</taxon>
        <taxon>Ameca</taxon>
    </lineage>
</organism>
<accession>A0ABV0ZXD5</accession>
<evidence type="ECO:0000313" key="1">
    <source>
        <dbReference type="EMBL" id="MEQ2310932.1"/>
    </source>
</evidence>
<sequence>FYSDQTTQGPEWQFYLVLSCLGTISETAAAGGTSSHSSLVGGEDEEHTIVLRFPSHCVTPTVDDAYLVPQNWWKDVLVLKKTQSHLNRTGSRMSSSVGKTP</sequence>